<accession>A0ABR0KA77</accession>
<dbReference type="PROSITE" id="PS50181">
    <property type="entry name" value="FBOX"/>
    <property type="match status" value="1"/>
</dbReference>
<protein>
    <recommendedName>
        <fullName evidence="2">F-box domain-containing protein</fullName>
    </recommendedName>
</protein>
<comment type="caution">
    <text evidence="3">The sequence shown here is derived from an EMBL/GenBank/DDBJ whole genome shotgun (WGS) entry which is preliminary data.</text>
</comment>
<evidence type="ECO:0000256" key="1">
    <source>
        <dbReference type="SAM" id="MobiDB-lite"/>
    </source>
</evidence>
<proteinExistence type="predicted"/>
<feature type="domain" description="F-box" evidence="2">
    <location>
        <begin position="77"/>
        <end position="117"/>
    </location>
</feature>
<dbReference type="InterPro" id="IPR001810">
    <property type="entry name" value="F-box_dom"/>
</dbReference>
<feature type="region of interest" description="Disordered" evidence="1">
    <location>
        <begin position="1"/>
        <end position="38"/>
    </location>
</feature>
<sequence>MEATASVPAGRQPNIFDAMSSQPSIEASRVTPRIPPRGAGNTPYSYLHLLSRISHYSQQASSTFVSQMGESTYTGVINILLQQPPEIRTAILDNLEPRDLLSLRATSHTLHNLVHESSSALCGGLNDRISKGNDLSHIRLNIPDLSAFVKVSSRYRSACEVAVIIAERIAQHLSPTCLRLDKRALDAWRKRKSRRLERRLRRNLVVLELYLMFVLHNMNANEGNLEPLDDDEYTSLRNIFLFDEQEYFRRHMPGLTEADLVEVTTALDILRSTCEARRVPFSMKMPDYPFASIKQILVFKGLAPFAELLAEDAGLALQEAILRRQSRDIRQYRKSYTMLEPHVPCPALSAFEGYWHNQKVPFDVKRSSSARELFISQQDIWVESARAFMQHKLGRALEKQSADAWIRRVCVEDEKSMRKSEISVGNWAELDD</sequence>
<dbReference type="Proteomes" id="UP001345013">
    <property type="component" value="Unassembled WGS sequence"/>
</dbReference>
<dbReference type="SUPFAM" id="SSF81383">
    <property type="entry name" value="F-box domain"/>
    <property type="match status" value="1"/>
</dbReference>
<evidence type="ECO:0000313" key="4">
    <source>
        <dbReference type="Proteomes" id="UP001345013"/>
    </source>
</evidence>
<gene>
    <name evidence="3" type="ORF">LTR24_005096</name>
</gene>
<evidence type="ECO:0000259" key="2">
    <source>
        <dbReference type="PROSITE" id="PS50181"/>
    </source>
</evidence>
<reference evidence="3 4" key="1">
    <citation type="submission" date="2023-08" db="EMBL/GenBank/DDBJ databases">
        <title>Black Yeasts Isolated from many extreme environments.</title>
        <authorList>
            <person name="Coleine C."/>
            <person name="Stajich J.E."/>
            <person name="Selbmann L."/>
        </authorList>
    </citation>
    <scope>NUCLEOTIDE SEQUENCE [LARGE SCALE GENOMIC DNA]</scope>
    <source>
        <strain evidence="3 4">CCFEE 5885</strain>
    </source>
</reference>
<organism evidence="3 4">
    <name type="scientific">Lithohypha guttulata</name>
    <dbReference type="NCBI Taxonomy" id="1690604"/>
    <lineage>
        <taxon>Eukaryota</taxon>
        <taxon>Fungi</taxon>
        <taxon>Dikarya</taxon>
        <taxon>Ascomycota</taxon>
        <taxon>Pezizomycotina</taxon>
        <taxon>Eurotiomycetes</taxon>
        <taxon>Chaetothyriomycetidae</taxon>
        <taxon>Chaetothyriales</taxon>
        <taxon>Trichomeriaceae</taxon>
        <taxon>Lithohypha</taxon>
    </lineage>
</organism>
<dbReference type="Pfam" id="PF00646">
    <property type="entry name" value="F-box"/>
    <property type="match status" value="1"/>
</dbReference>
<dbReference type="EMBL" id="JAVRRG010000056">
    <property type="protein sequence ID" value="KAK5092518.1"/>
    <property type="molecule type" value="Genomic_DNA"/>
</dbReference>
<dbReference type="InterPro" id="IPR036047">
    <property type="entry name" value="F-box-like_dom_sf"/>
</dbReference>
<name>A0ABR0KA77_9EURO</name>
<keyword evidence="4" id="KW-1185">Reference proteome</keyword>
<evidence type="ECO:0000313" key="3">
    <source>
        <dbReference type="EMBL" id="KAK5092518.1"/>
    </source>
</evidence>